<reference evidence="2 3" key="1">
    <citation type="submission" date="2024-08" db="EMBL/GenBank/DDBJ databases">
        <authorList>
            <person name="Cucini C."/>
            <person name="Frati F."/>
        </authorList>
    </citation>
    <scope>NUCLEOTIDE SEQUENCE [LARGE SCALE GENOMIC DNA]</scope>
</reference>
<evidence type="ECO:0008006" key="4">
    <source>
        <dbReference type="Google" id="ProtNLM"/>
    </source>
</evidence>
<feature type="compositionally biased region" description="Low complexity" evidence="1">
    <location>
        <begin position="52"/>
        <end position="80"/>
    </location>
</feature>
<proteinExistence type="predicted"/>
<feature type="compositionally biased region" description="Polar residues" evidence="1">
    <location>
        <begin position="26"/>
        <end position="51"/>
    </location>
</feature>
<comment type="caution">
    <text evidence="2">The sequence shown here is derived from an EMBL/GenBank/DDBJ whole genome shotgun (WGS) entry which is preliminary data.</text>
</comment>
<evidence type="ECO:0000256" key="1">
    <source>
        <dbReference type="SAM" id="MobiDB-lite"/>
    </source>
</evidence>
<feature type="region of interest" description="Disordered" evidence="1">
    <location>
        <begin position="230"/>
        <end position="256"/>
    </location>
</feature>
<dbReference type="EMBL" id="CAXLJM020000013">
    <property type="protein sequence ID" value="CAL8078143.1"/>
    <property type="molecule type" value="Genomic_DNA"/>
</dbReference>
<evidence type="ECO:0000313" key="3">
    <source>
        <dbReference type="Proteomes" id="UP001642540"/>
    </source>
</evidence>
<feature type="region of interest" description="Disordered" evidence="1">
    <location>
        <begin position="150"/>
        <end position="186"/>
    </location>
</feature>
<protein>
    <recommendedName>
        <fullName evidence="4">UBZ3-type domain-containing protein</fullName>
    </recommendedName>
</protein>
<feature type="compositionally biased region" description="Basic and acidic residues" evidence="1">
    <location>
        <begin position="1"/>
        <end position="11"/>
    </location>
</feature>
<accession>A0ABP1PWM4</accession>
<evidence type="ECO:0000313" key="2">
    <source>
        <dbReference type="EMBL" id="CAL8078143.1"/>
    </source>
</evidence>
<name>A0ABP1PWM4_9HEXA</name>
<feature type="region of interest" description="Disordered" evidence="1">
    <location>
        <begin position="1"/>
        <end position="85"/>
    </location>
</feature>
<keyword evidence="3" id="KW-1185">Reference proteome</keyword>
<sequence length="318" mass="34182">MLKRVFPDRNKNTNRSSNPAAAATSPDISSSSPTKTSYQRSDSSTTDTNIGTVTSSSTNSSPLKSSVALASRLSSSSSSSPIKSEACGAQTNASECLIGTASSSTNLSRLKVISRSCSSTEFQSLKLESMSTVEDFKSVSKTISSALDRDGMLAKQSSSTSSAAGHDAHESTSASTPSDEDVDNNSTESLFKQQAKFFCQMKDYLLSQQSSLRQHLELLNATVASRKKKVTSRRQRFVNSGQSVHPPPKVKPEAVPEIRGNNHDIDLMNEFHSCSSTEKSDEDIQVCPLCGVEIEDSENPDALEEHVASHWCSPDDPI</sequence>
<gene>
    <name evidence="2" type="ORF">ODALV1_LOCUS4010</name>
</gene>
<dbReference type="Proteomes" id="UP001642540">
    <property type="component" value="Unassembled WGS sequence"/>
</dbReference>
<organism evidence="2 3">
    <name type="scientific">Orchesella dallaii</name>
    <dbReference type="NCBI Taxonomy" id="48710"/>
    <lineage>
        <taxon>Eukaryota</taxon>
        <taxon>Metazoa</taxon>
        <taxon>Ecdysozoa</taxon>
        <taxon>Arthropoda</taxon>
        <taxon>Hexapoda</taxon>
        <taxon>Collembola</taxon>
        <taxon>Entomobryomorpha</taxon>
        <taxon>Entomobryoidea</taxon>
        <taxon>Orchesellidae</taxon>
        <taxon>Orchesellinae</taxon>
        <taxon>Orchesella</taxon>
    </lineage>
</organism>